<keyword evidence="15" id="KW-0175">Coiled coil</keyword>
<evidence type="ECO:0000256" key="15">
    <source>
        <dbReference type="SAM" id="Coils"/>
    </source>
</evidence>
<dbReference type="FunFam" id="3.20.20.190:FF:000039">
    <property type="entry name" value="Phosphoinositide phospholipase C"/>
    <property type="match status" value="1"/>
</dbReference>
<sequence>MNKKRYFLDPPEVKDYLVKGERFTKWSETVPVTMKMDPKGFYVYWMNQSKETTFLDVNTIRDTRTGKYAKLPKVSIHFRNVFNLDFPDSNHLAKTLTIVSGPDMVNLTYHNFFASKDKVTQNWANDILAISYNAARNNACRQVFLEKIYVRISLQTNKDGKIPVKNIYKMFPADKKRVESALAAAHLPKGKYDSMKADVFTEAAFRTFMMNLCPRPEIYEIFTSYSTKPTMTKENFTKFLYEKQRDSRLNEELFPRLRQDQIKALIDKYEPISTNSNRGFISPEGLLFFLMGPETSVVMQDKLAKSQDMTQPLPHYFIKSSHNTYLTAGQFSGVSSPEMYRQCLLSGCRCLELDCWKGKPPDEEPIITHGFTMTTEILFKDVIEAIAESAFKTSKYPVILSFENHVDSVKQQEKMANYCKTLFGDALLTEPLDKYPLKPGQQIPSPSELMGKILIKNKKGSHEKPAQAKKSSTAATDQAAAATPQDPNCPSQDEPNPTSPSQENQAGQEVTAYEAMSSIVNYIQPNKFISFDNARKKNKSYVISSFVETKGEAMISKTAVEFVEYNKRQMSRIYPKGTRMDSSNYSPQPFWNVGCQMVALNYQTMDFPMQLNMALFEFNGRTGYLLKHDVLRRGDKKFDPFCDRIDTVVASTLTIKIYSGQFLSDKNVKTGVEVEVIGLPGDPKKKYRTKWSTTPNAINPVWNEEPFVFEKVDFASRIVSGTQNYSRRYSGFALAGFHHICLRSESNMPLTLPALFVYIEVKDYIPAAFAALLKNLPLLSPNLKKQPRQLRQREQGTTLRQVCVFNVSIIDPQLILCVFAAEPSTVTTEHLTQHKNYLKVIKRQEREMKEFEKKYQKKEEELMQKYSDVFKTVKKKVSLKKKEYVAAFVFSQKKRMFHLC</sequence>
<dbReference type="GeneTree" id="ENSGT00940000159326"/>
<dbReference type="InterPro" id="IPR000008">
    <property type="entry name" value="C2_dom"/>
</dbReference>
<dbReference type="CDD" id="cd13361">
    <property type="entry name" value="PH_PLC_beta"/>
    <property type="match status" value="1"/>
</dbReference>
<feature type="active site" evidence="12">
    <location>
        <position position="369"/>
    </location>
</feature>
<evidence type="ECO:0000259" key="17">
    <source>
        <dbReference type="PROSITE" id="PS50008"/>
    </source>
</evidence>
<dbReference type="InterPro" id="IPR011992">
    <property type="entry name" value="EF-hand-dom_pair"/>
</dbReference>
<keyword evidence="5 14" id="KW-0378">Hydrolase</keyword>
<dbReference type="InterPro" id="IPR017946">
    <property type="entry name" value="PLC-like_Pdiesterase_TIM-brl"/>
</dbReference>
<comment type="subcellular location">
    <subcellularLocation>
        <location evidence="1">Cytoplasm</location>
    </subcellularLocation>
</comment>
<dbReference type="GO" id="GO:0016042">
    <property type="term" value="P:lipid catabolic process"/>
    <property type="evidence" value="ECO:0007669"/>
    <property type="project" value="UniProtKB-KW"/>
</dbReference>
<dbReference type="Gene3D" id="1.10.238.10">
    <property type="entry name" value="EF-hand"/>
    <property type="match status" value="1"/>
</dbReference>
<protein>
    <recommendedName>
        <fullName evidence="2 14">Phosphoinositide phospholipase C</fullName>
        <ecNumber evidence="2 14">3.1.4.11</ecNumber>
    </recommendedName>
</protein>
<feature type="active site" evidence="12">
    <location>
        <position position="322"/>
    </location>
</feature>
<dbReference type="InterPro" id="IPR035892">
    <property type="entry name" value="C2_domain_sf"/>
</dbReference>
<dbReference type="CDD" id="cd08624">
    <property type="entry name" value="PI-PLCc_beta2"/>
    <property type="match status" value="1"/>
</dbReference>
<accession>A0A8C7YIP7</accession>
<dbReference type="Gene3D" id="2.30.29.240">
    <property type="match status" value="1"/>
</dbReference>
<dbReference type="SUPFAM" id="SSF51695">
    <property type="entry name" value="PLC-like phosphodiesterases"/>
    <property type="match status" value="1"/>
</dbReference>
<comment type="catalytic activity">
    <reaction evidence="10">
        <text>a 1,2-diacyl-sn-glycero-3-phospho-(1D-myo-inositol-4,5-bisphosphate) + H2O = 1D-myo-inositol 1,4,5-trisphosphate + a 1,2-diacyl-sn-glycerol + H(+)</text>
        <dbReference type="Rhea" id="RHEA:33179"/>
        <dbReference type="ChEBI" id="CHEBI:15377"/>
        <dbReference type="ChEBI" id="CHEBI:15378"/>
        <dbReference type="ChEBI" id="CHEBI:17815"/>
        <dbReference type="ChEBI" id="CHEBI:58456"/>
        <dbReference type="ChEBI" id="CHEBI:203600"/>
        <dbReference type="EC" id="3.1.4.11"/>
    </reaction>
    <physiologicalReaction direction="left-to-right" evidence="10">
        <dbReference type="Rhea" id="RHEA:33180"/>
    </physiologicalReaction>
</comment>
<dbReference type="GO" id="GO:0004435">
    <property type="term" value="F:phosphatidylinositol-4,5-bisphosphate phospholipase C activity"/>
    <property type="evidence" value="ECO:0007669"/>
    <property type="project" value="UniProtKB-EC"/>
</dbReference>
<feature type="coiled-coil region" evidence="15">
    <location>
        <begin position="834"/>
        <end position="868"/>
    </location>
</feature>
<evidence type="ECO:0000256" key="6">
    <source>
        <dbReference type="ARBA" id="ARBA00022837"/>
    </source>
</evidence>
<proteinExistence type="predicted"/>
<evidence type="ECO:0000256" key="10">
    <source>
        <dbReference type="ARBA" id="ARBA00023674"/>
    </source>
</evidence>
<dbReference type="Gene3D" id="3.20.20.190">
    <property type="entry name" value="Phosphatidylinositol (PI) phosphodiesterase"/>
    <property type="match status" value="1"/>
</dbReference>
<dbReference type="GO" id="GO:0005509">
    <property type="term" value="F:calcium ion binding"/>
    <property type="evidence" value="ECO:0007669"/>
    <property type="project" value="InterPro"/>
</dbReference>
<dbReference type="Ensembl" id="ENSOSIT00000029807.1">
    <property type="protein sequence ID" value="ENSOSIP00000028277.1"/>
    <property type="gene ID" value="ENSOSIG00000014708.1"/>
</dbReference>
<dbReference type="Pfam" id="PF00168">
    <property type="entry name" value="C2"/>
    <property type="match status" value="1"/>
</dbReference>
<keyword evidence="7 14" id="KW-0442">Lipid degradation</keyword>
<reference evidence="18" key="1">
    <citation type="submission" date="2025-08" db="UniProtKB">
        <authorList>
            <consortium name="Ensembl"/>
        </authorList>
    </citation>
    <scope>IDENTIFICATION</scope>
</reference>
<dbReference type="InterPro" id="IPR016280">
    <property type="entry name" value="PLC-beta"/>
</dbReference>
<dbReference type="GO" id="GO:0046488">
    <property type="term" value="P:phosphatidylinositol metabolic process"/>
    <property type="evidence" value="ECO:0007669"/>
    <property type="project" value="TreeGrafter"/>
</dbReference>
<dbReference type="GO" id="GO:0048015">
    <property type="term" value="P:phosphatidylinositol-mediated signaling"/>
    <property type="evidence" value="ECO:0007669"/>
    <property type="project" value="TreeGrafter"/>
</dbReference>
<dbReference type="InterPro" id="IPR001192">
    <property type="entry name" value="PI-PLC_fam"/>
</dbReference>
<dbReference type="Pfam" id="PF00388">
    <property type="entry name" value="PI-PLC-X"/>
    <property type="match status" value="1"/>
</dbReference>
<dbReference type="AlphaFoldDB" id="A0A8C7YIP7"/>
<dbReference type="PRINTS" id="PR00390">
    <property type="entry name" value="PHPHLIPASEC"/>
</dbReference>
<dbReference type="InterPro" id="IPR053945">
    <property type="entry name" value="PLCB1-4-like_EFh"/>
</dbReference>
<dbReference type="Pfam" id="PF17787">
    <property type="entry name" value="PH_14"/>
    <property type="match status" value="1"/>
</dbReference>
<dbReference type="FunFam" id="1.10.238.10:FF:000005">
    <property type="entry name" value="Phosphoinositide phospholipase C"/>
    <property type="match status" value="1"/>
</dbReference>
<dbReference type="InterPro" id="IPR037862">
    <property type="entry name" value="PLC-beta_PH"/>
</dbReference>
<evidence type="ECO:0000256" key="3">
    <source>
        <dbReference type="ARBA" id="ARBA00022490"/>
    </source>
</evidence>
<feature type="binding site" evidence="13">
    <location>
        <position position="403"/>
    </location>
    <ligand>
        <name>Ca(2+)</name>
        <dbReference type="ChEBI" id="CHEBI:29108"/>
    </ligand>
</feature>
<name>A0A8C7YIP7_9TELE</name>
<organism evidence="18 19">
    <name type="scientific">Oryzias sinensis</name>
    <name type="common">Chinese medaka</name>
    <dbReference type="NCBI Taxonomy" id="183150"/>
    <lineage>
        <taxon>Eukaryota</taxon>
        <taxon>Metazoa</taxon>
        <taxon>Chordata</taxon>
        <taxon>Craniata</taxon>
        <taxon>Vertebrata</taxon>
        <taxon>Euteleostomi</taxon>
        <taxon>Actinopterygii</taxon>
        <taxon>Neopterygii</taxon>
        <taxon>Teleostei</taxon>
        <taxon>Neoteleostei</taxon>
        <taxon>Acanthomorphata</taxon>
        <taxon>Ovalentaria</taxon>
        <taxon>Atherinomorphae</taxon>
        <taxon>Beloniformes</taxon>
        <taxon>Adrianichthyidae</taxon>
        <taxon>Oryziinae</taxon>
        <taxon>Oryzias</taxon>
    </lineage>
</organism>
<dbReference type="SUPFAM" id="SSF47473">
    <property type="entry name" value="EF-hand"/>
    <property type="match status" value="1"/>
</dbReference>
<dbReference type="CDD" id="cd00275">
    <property type="entry name" value="C2_PLC_like"/>
    <property type="match status" value="1"/>
</dbReference>
<evidence type="ECO:0000256" key="13">
    <source>
        <dbReference type="PIRSR" id="PIRSR000956-2"/>
    </source>
</evidence>
<evidence type="ECO:0000256" key="1">
    <source>
        <dbReference type="ARBA" id="ARBA00004496"/>
    </source>
</evidence>
<evidence type="ECO:0000256" key="9">
    <source>
        <dbReference type="ARBA" id="ARBA00023224"/>
    </source>
</evidence>
<dbReference type="SMART" id="SM00149">
    <property type="entry name" value="PLCYc"/>
    <property type="match status" value="1"/>
</dbReference>
<feature type="binding site" evidence="13">
    <location>
        <position position="352"/>
    </location>
    <ligand>
        <name>Ca(2+)</name>
        <dbReference type="ChEBI" id="CHEBI:29108"/>
    </ligand>
</feature>
<evidence type="ECO:0000256" key="7">
    <source>
        <dbReference type="ARBA" id="ARBA00022963"/>
    </source>
</evidence>
<dbReference type="SMART" id="SM00148">
    <property type="entry name" value="PLCXc"/>
    <property type="match status" value="1"/>
</dbReference>
<feature type="region of interest" description="Disordered" evidence="16">
    <location>
        <begin position="459"/>
        <end position="508"/>
    </location>
</feature>
<evidence type="ECO:0000256" key="12">
    <source>
        <dbReference type="PIRSR" id="PIRSR000956-1"/>
    </source>
</evidence>
<dbReference type="GO" id="GO:0007186">
    <property type="term" value="P:G protein-coupled receptor signaling pathway"/>
    <property type="evidence" value="ECO:0007669"/>
    <property type="project" value="TreeGrafter"/>
</dbReference>
<comment type="catalytic activity">
    <reaction evidence="11">
        <text>a 1,2-diacyl-sn-glycero-3-phospho-(1D-myo-inositol) + H2O = 1D-myo-inositol 1-phosphate + a 1,2-diacyl-sn-glycerol + H(+)</text>
        <dbReference type="Rhea" id="RHEA:43484"/>
        <dbReference type="ChEBI" id="CHEBI:15377"/>
        <dbReference type="ChEBI" id="CHEBI:15378"/>
        <dbReference type="ChEBI" id="CHEBI:17815"/>
        <dbReference type="ChEBI" id="CHEBI:57880"/>
        <dbReference type="ChEBI" id="CHEBI:58433"/>
    </reaction>
    <physiologicalReaction direction="left-to-right" evidence="11">
        <dbReference type="Rhea" id="RHEA:43485"/>
    </physiologicalReaction>
</comment>
<feature type="binding site" evidence="13">
    <location>
        <position position="323"/>
    </location>
    <ligand>
        <name>Ca(2+)</name>
        <dbReference type="ChEBI" id="CHEBI:29108"/>
    </ligand>
</feature>
<dbReference type="SUPFAM" id="SSF69989">
    <property type="entry name" value="C-terminal domain of PLC-beta"/>
    <property type="match status" value="1"/>
</dbReference>
<dbReference type="GO" id="GO:0051209">
    <property type="term" value="P:release of sequestered calcium ion into cytosol"/>
    <property type="evidence" value="ECO:0007669"/>
    <property type="project" value="TreeGrafter"/>
</dbReference>
<dbReference type="EC" id="3.1.4.11" evidence="2 14"/>
<dbReference type="Gene3D" id="1.20.1230.10">
    <property type="entry name" value="Phospholipase C beta, distal C-terminal domain"/>
    <property type="match status" value="1"/>
</dbReference>
<dbReference type="PROSITE" id="PS50007">
    <property type="entry name" value="PIPLC_X_DOMAIN"/>
    <property type="match status" value="1"/>
</dbReference>
<dbReference type="SUPFAM" id="SSF50729">
    <property type="entry name" value="PH domain-like"/>
    <property type="match status" value="1"/>
</dbReference>
<keyword evidence="9" id="KW-0807">Transducer</keyword>
<keyword evidence="6 13" id="KW-0106">Calcium</keyword>
<dbReference type="PIRSF" id="PIRSF000956">
    <property type="entry name" value="PLC-beta"/>
    <property type="match status" value="1"/>
</dbReference>
<keyword evidence="13" id="KW-0479">Metal-binding</keyword>
<dbReference type="GO" id="GO:0005737">
    <property type="term" value="C:cytoplasm"/>
    <property type="evidence" value="ECO:0007669"/>
    <property type="project" value="UniProtKB-SubCell"/>
</dbReference>
<dbReference type="PANTHER" id="PTHR10336">
    <property type="entry name" value="PHOSPHOINOSITIDE-SPECIFIC PHOSPHOLIPASE C FAMILY PROTEIN"/>
    <property type="match status" value="1"/>
</dbReference>
<keyword evidence="4" id="KW-0597">Phosphoprotein</keyword>
<dbReference type="PANTHER" id="PTHR10336:SF10">
    <property type="entry name" value="1-PHOSPHATIDYLINOSITOL 4,5-BISPHOSPHATE PHOSPHODIESTERASE BETA-2"/>
    <property type="match status" value="1"/>
</dbReference>
<evidence type="ECO:0000313" key="19">
    <source>
        <dbReference type="Proteomes" id="UP000694383"/>
    </source>
</evidence>
<reference evidence="18" key="2">
    <citation type="submission" date="2025-09" db="UniProtKB">
        <authorList>
            <consortium name="Ensembl"/>
        </authorList>
    </citation>
    <scope>IDENTIFICATION</scope>
</reference>
<evidence type="ECO:0000313" key="18">
    <source>
        <dbReference type="Ensembl" id="ENSOSIP00000028277.1"/>
    </source>
</evidence>
<feature type="domain" description="PI-PLC Y-box" evidence="17">
    <location>
        <begin position="516"/>
        <end position="632"/>
    </location>
</feature>
<dbReference type="InterPro" id="IPR014815">
    <property type="entry name" value="PLC-beta_C"/>
</dbReference>
<evidence type="ECO:0000256" key="5">
    <source>
        <dbReference type="ARBA" id="ARBA00022801"/>
    </source>
</evidence>
<keyword evidence="19" id="KW-1185">Reference proteome</keyword>
<keyword evidence="3" id="KW-0963">Cytoplasm</keyword>
<evidence type="ECO:0000256" key="14">
    <source>
        <dbReference type="RuleBase" id="RU361133"/>
    </source>
</evidence>
<dbReference type="InterPro" id="IPR000909">
    <property type="entry name" value="PLipase_C_PInositol-sp_X_dom"/>
</dbReference>
<feature type="compositionally biased region" description="Polar residues" evidence="16">
    <location>
        <begin position="488"/>
        <end position="508"/>
    </location>
</feature>
<keyword evidence="8 14" id="KW-0443">Lipid metabolism</keyword>
<dbReference type="Proteomes" id="UP000694383">
    <property type="component" value="Unplaced"/>
</dbReference>
<dbReference type="InterPro" id="IPR042531">
    <property type="entry name" value="PLC-beta_C_sf"/>
</dbReference>
<dbReference type="Pfam" id="PF00387">
    <property type="entry name" value="PI-PLC-Y"/>
    <property type="match status" value="1"/>
</dbReference>
<evidence type="ECO:0000256" key="16">
    <source>
        <dbReference type="SAM" id="MobiDB-lite"/>
    </source>
</evidence>
<dbReference type="InterPro" id="IPR001711">
    <property type="entry name" value="PLipase_C_Pinositol-sp_Y"/>
</dbReference>
<dbReference type="Pfam" id="PF22631">
    <property type="entry name" value="PLCB1-4-like_EFh"/>
    <property type="match status" value="1"/>
</dbReference>
<dbReference type="PROSITE" id="PS50008">
    <property type="entry name" value="PIPLC_Y_DOMAIN"/>
    <property type="match status" value="1"/>
</dbReference>
<feature type="binding site" evidence="13">
    <location>
        <position position="354"/>
    </location>
    <ligand>
        <name>Ca(2+)</name>
        <dbReference type="ChEBI" id="CHEBI:29108"/>
    </ligand>
</feature>
<dbReference type="Pfam" id="PF08703">
    <property type="entry name" value="PLC-beta_C"/>
    <property type="match status" value="1"/>
</dbReference>
<comment type="cofactor">
    <cofactor evidence="13">
        <name>Ca(2+)</name>
        <dbReference type="ChEBI" id="CHEBI:29108"/>
    </cofactor>
    <text evidence="13">Binds 1 Ca(2+) ion per subunit.</text>
</comment>
<dbReference type="InterPro" id="IPR028403">
    <property type="entry name" value="PLC-beta2_cat"/>
</dbReference>
<dbReference type="SUPFAM" id="SSF49562">
    <property type="entry name" value="C2 domain (Calcium/lipid-binding domain, CaLB)"/>
    <property type="match status" value="1"/>
</dbReference>
<evidence type="ECO:0000256" key="8">
    <source>
        <dbReference type="ARBA" id="ARBA00023098"/>
    </source>
</evidence>
<evidence type="ECO:0000256" key="2">
    <source>
        <dbReference type="ARBA" id="ARBA00012368"/>
    </source>
</evidence>
<dbReference type="Gene3D" id="2.60.40.150">
    <property type="entry name" value="C2 domain"/>
    <property type="match status" value="1"/>
</dbReference>
<evidence type="ECO:0000256" key="11">
    <source>
        <dbReference type="ARBA" id="ARBA00023726"/>
    </source>
</evidence>
<evidence type="ECO:0000256" key="4">
    <source>
        <dbReference type="ARBA" id="ARBA00022553"/>
    </source>
</evidence>
<feature type="compositionally biased region" description="Low complexity" evidence="16">
    <location>
        <begin position="468"/>
        <end position="486"/>
    </location>
</feature>